<evidence type="ECO:0000256" key="1">
    <source>
        <dbReference type="ARBA" id="ARBA00022801"/>
    </source>
</evidence>
<feature type="short sequence motif" description="GXSXG" evidence="4">
    <location>
        <begin position="58"/>
        <end position="62"/>
    </location>
</feature>
<dbReference type="Pfam" id="PF01734">
    <property type="entry name" value="Patatin"/>
    <property type="match status" value="1"/>
</dbReference>
<keyword evidence="3 4" id="KW-0443">Lipid metabolism</keyword>
<dbReference type="PANTHER" id="PTHR14226:SF78">
    <property type="entry name" value="SLR0060 PROTEIN"/>
    <property type="match status" value="1"/>
</dbReference>
<dbReference type="Gene3D" id="3.40.1090.10">
    <property type="entry name" value="Cytosolic phospholipase A2 catalytic domain"/>
    <property type="match status" value="2"/>
</dbReference>
<keyword evidence="1 4" id="KW-0378">Hydrolase</keyword>
<keyword evidence="7" id="KW-1185">Reference proteome</keyword>
<gene>
    <name evidence="6" type="ORF">RKE40_12295</name>
</gene>
<dbReference type="RefSeq" id="WP_316018523.1">
    <property type="nucleotide sequence ID" value="NZ_JAWDID010000015.1"/>
</dbReference>
<reference evidence="6 7" key="1">
    <citation type="submission" date="2023-09" db="EMBL/GenBank/DDBJ databases">
        <title>Whole genome shotgun sequencing (WGS) of Bosea sp. ZW T0_25, isolated from stored onions (Allium cepa).</title>
        <authorList>
            <person name="Stoll D.A."/>
            <person name="Huch M."/>
        </authorList>
    </citation>
    <scope>NUCLEOTIDE SEQUENCE [LARGE SCALE GENOMIC DNA]</scope>
    <source>
        <strain evidence="6 7">ZW T0_25</strain>
    </source>
</reference>
<evidence type="ECO:0000313" key="6">
    <source>
        <dbReference type="EMBL" id="MDU0340672.1"/>
    </source>
</evidence>
<proteinExistence type="predicted"/>
<feature type="domain" description="PNPLA" evidence="5">
    <location>
        <begin position="26"/>
        <end position="225"/>
    </location>
</feature>
<evidence type="ECO:0000256" key="4">
    <source>
        <dbReference type="PROSITE-ProRule" id="PRU01161"/>
    </source>
</evidence>
<sequence>MTGRRQRRVPQVKGLAGPKAEKSVNLALQGGGAHGAFTWGVLDAILADGRIAIEAMTGASAGAMNAVVLAEGWLDGGADGARTALENFWRRISVDGKYGGSERSLIDTMLGAWSNGHPPGLIWFEMFSKMASPYDVNPLNINPLRGVISDLIDFDKVRGCADVNLFIAATNVRTGKIRVFTRQELTADHLMASACLPMLFQAVEIDGQAYWDGGYMGNPALYPLFYEAQGDDILLVQINPLERRELPTNARAIQDRLNEITFNASLLRELRAIAFVNRLIDAGKLSTSDYKRVLMHRIDGGAPLAQLTSSSRLRAEWDFLLRLRDMGRNAAKRWLKRNYDAIGKQGTVDLKDAID</sequence>
<dbReference type="Proteomes" id="UP001254257">
    <property type="component" value="Unassembled WGS sequence"/>
</dbReference>
<evidence type="ECO:0000313" key="7">
    <source>
        <dbReference type="Proteomes" id="UP001254257"/>
    </source>
</evidence>
<evidence type="ECO:0000256" key="3">
    <source>
        <dbReference type="ARBA" id="ARBA00023098"/>
    </source>
</evidence>
<feature type="short sequence motif" description="GXGXXG" evidence="4">
    <location>
        <begin position="30"/>
        <end position="35"/>
    </location>
</feature>
<evidence type="ECO:0000256" key="2">
    <source>
        <dbReference type="ARBA" id="ARBA00022963"/>
    </source>
</evidence>
<evidence type="ECO:0000259" key="5">
    <source>
        <dbReference type="PROSITE" id="PS51635"/>
    </source>
</evidence>
<comment type="caution">
    <text evidence="6">The sequence shown here is derived from an EMBL/GenBank/DDBJ whole genome shotgun (WGS) entry which is preliminary data.</text>
</comment>
<dbReference type="PROSITE" id="PS51635">
    <property type="entry name" value="PNPLA"/>
    <property type="match status" value="1"/>
</dbReference>
<keyword evidence="2 4" id="KW-0442">Lipid degradation</keyword>
<protein>
    <submittedName>
        <fullName evidence="6">Patatin-like phospholipase family protein</fullName>
    </submittedName>
</protein>
<organism evidence="6 7">
    <name type="scientific">Bosea rubneri</name>
    <dbReference type="NCBI Taxonomy" id="3075434"/>
    <lineage>
        <taxon>Bacteria</taxon>
        <taxon>Pseudomonadati</taxon>
        <taxon>Pseudomonadota</taxon>
        <taxon>Alphaproteobacteria</taxon>
        <taxon>Hyphomicrobiales</taxon>
        <taxon>Boseaceae</taxon>
        <taxon>Bosea</taxon>
    </lineage>
</organism>
<accession>A0ABU3S792</accession>
<dbReference type="InterPro" id="IPR002641">
    <property type="entry name" value="PNPLA_dom"/>
</dbReference>
<feature type="short sequence motif" description="DGA/G" evidence="4">
    <location>
        <begin position="212"/>
        <end position="214"/>
    </location>
</feature>
<dbReference type="EMBL" id="JAWDID010000015">
    <property type="protein sequence ID" value="MDU0340672.1"/>
    <property type="molecule type" value="Genomic_DNA"/>
</dbReference>
<feature type="active site" description="Nucleophile" evidence="4">
    <location>
        <position position="60"/>
    </location>
</feature>
<dbReference type="InterPro" id="IPR050301">
    <property type="entry name" value="NTE"/>
</dbReference>
<dbReference type="SUPFAM" id="SSF52151">
    <property type="entry name" value="FabD/lysophospholipase-like"/>
    <property type="match status" value="1"/>
</dbReference>
<dbReference type="PANTHER" id="PTHR14226">
    <property type="entry name" value="NEUROPATHY TARGET ESTERASE/SWISS CHEESE D.MELANOGASTER"/>
    <property type="match status" value="1"/>
</dbReference>
<dbReference type="InterPro" id="IPR016035">
    <property type="entry name" value="Acyl_Trfase/lysoPLipase"/>
</dbReference>
<feature type="active site" description="Proton acceptor" evidence="4">
    <location>
        <position position="212"/>
    </location>
</feature>
<name>A0ABU3S792_9HYPH</name>